<comment type="caution">
    <text evidence="2">The sequence shown here is derived from an EMBL/GenBank/DDBJ whole genome shotgun (WGS) entry which is preliminary data.</text>
</comment>
<accession>A0A7C4NQ53</accession>
<gene>
    <name evidence="2" type="ORF">ENU08_08425</name>
</gene>
<dbReference type="AlphaFoldDB" id="A0A7C4NQ53"/>
<dbReference type="EMBL" id="DTBD01000081">
    <property type="protein sequence ID" value="HGQ65251.1"/>
    <property type="molecule type" value="Genomic_DNA"/>
</dbReference>
<proteinExistence type="predicted"/>
<feature type="transmembrane region" description="Helical" evidence="1">
    <location>
        <begin position="192"/>
        <end position="225"/>
    </location>
</feature>
<evidence type="ECO:0000256" key="1">
    <source>
        <dbReference type="SAM" id="Phobius"/>
    </source>
</evidence>
<sequence>MIKHNCTVTKIPSILIVPILMTSTSILLFVSSISPSGSQRLWYFDSPVQLVLFIIVNLAFLLYVVFNMSKIDLYKLFIPLYFFLALDISQKFRYIYLTNPFDTTGLRGLFSDILSSGHIPSTGFYIEYAGQYNRLFVGPLHTIAWMKISGISEALGLDTSIKLYETSLKIFLYLCFLLMAKECSKNNKALNLLLITFLAFVSFSQVLTLQTYALPFLTLIVYLLIRIARNPSKQDLLLLILLNVVLVNTHSTTSLIYTFLASITLAVNLVTKAITNKSVPKYLTNIMMFSIALFFIKFLYDAFKYFRTFYTVGLNIVWNFYEMLFGRSILNPQVESLVIVKERLSFIDNVSLLITRLIGDTLIYSLIVVSLTPAFVGNLRIKNRVNKSDSILDSSFRFTALLILLITFILSLQGSLYTAFSMKTQLLIYSLRDLTNFFLNIERRMKIRNLLLLLVIVANVITGNTLFMPQIAGQPVVAYHNVNTVYKVNIITFTATYLQSDAKLSSDYVTGWQIMGYAPQLFENYIWASPILSGFSYNVVTLLPTPDFKAGYLGEPLVYRLNYQQFFKDTIPNLNLLHHNGNMVGVYNATALTG</sequence>
<feature type="transmembrane region" description="Helical" evidence="1">
    <location>
        <begin position="450"/>
        <end position="468"/>
    </location>
</feature>
<feature type="transmembrane region" description="Helical" evidence="1">
    <location>
        <begin position="237"/>
        <end position="270"/>
    </location>
</feature>
<feature type="transmembrane region" description="Helical" evidence="1">
    <location>
        <begin position="46"/>
        <end position="66"/>
    </location>
</feature>
<protein>
    <submittedName>
        <fullName evidence="2">Uncharacterized protein</fullName>
    </submittedName>
</protein>
<feature type="transmembrane region" description="Helical" evidence="1">
    <location>
        <begin position="282"/>
        <end position="300"/>
    </location>
</feature>
<evidence type="ECO:0000313" key="2">
    <source>
        <dbReference type="EMBL" id="HGQ65251.1"/>
    </source>
</evidence>
<feature type="transmembrane region" description="Helical" evidence="1">
    <location>
        <begin position="396"/>
        <end position="420"/>
    </location>
</feature>
<feature type="transmembrane region" description="Helical" evidence="1">
    <location>
        <begin position="350"/>
        <end position="376"/>
    </location>
</feature>
<feature type="transmembrane region" description="Helical" evidence="1">
    <location>
        <begin position="12"/>
        <end position="34"/>
    </location>
</feature>
<keyword evidence="1" id="KW-0812">Transmembrane</keyword>
<reference evidence="2" key="1">
    <citation type="journal article" date="2020" name="mSystems">
        <title>Genome- and Community-Level Interaction Insights into Carbon Utilization and Element Cycling Functions of Hydrothermarchaeota in Hydrothermal Sediment.</title>
        <authorList>
            <person name="Zhou Z."/>
            <person name="Liu Y."/>
            <person name="Xu W."/>
            <person name="Pan J."/>
            <person name="Luo Z.H."/>
            <person name="Li M."/>
        </authorList>
    </citation>
    <scope>NUCLEOTIDE SEQUENCE [LARGE SCALE GENOMIC DNA]</scope>
    <source>
        <strain evidence="2">SpSt-637</strain>
    </source>
</reference>
<organism evidence="2">
    <name type="scientific">Ignisphaera aggregans</name>
    <dbReference type="NCBI Taxonomy" id="334771"/>
    <lineage>
        <taxon>Archaea</taxon>
        <taxon>Thermoproteota</taxon>
        <taxon>Thermoprotei</taxon>
        <taxon>Desulfurococcales</taxon>
        <taxon>Desulfurococcaceae</taxon>
        <taxon>Ignisphaera</taxon>
    </lineage>
</organism>
<name>A0A7C4NQ53_9CREN</name>
<keyword evidence="1" id="KW-0472">Membrane</keyword>
<keyword evidence="1" id="KW-1133">Transmembrane helix</keyword>